<evidence type="ECO:0000256" key="3">
    <source>
        <dbReference type="ARBA" id="ARBA00023125"/>
    </source>
</evidence>
<dbReference type="CDD" id="cd00009">
    <property type="entry name" value="AAA"/>
    <property type="match status" value="1"/>
</dbReference>
<dbReference type="InterPro" id="IPR013656">
    <property type="entry name" value="PAS_4"/>
</dbReference>
<dbReference type="Pfam" id="PF08448">
    <property type="entry name" value="PAS_4"/>
    <property type="match status" value="1"/>
</dbReference>
<dbReference type="InterPro" id="IPR002078">
    <property type="entry name" value="Sigma_54_int"/>
</dbReference>
<dbReference type="InterPro" id="IPR025943">
    <property type="entry name" value="Sigma_54_int_dom_ATP-bd_2"/>
</dbReference>
<dbReference type="PANTHER" id="PTHR32071">
    <property type="entry name" value="TRANSCRIPTIONAL REGULATORY PROTEIN"/>
    <property type="match status" value="1"/>
</dbReference>
<dbReference type="PROSITE" id="PS50112">
    <property type="entry name" value="PAS"/>
    <property type="match status" value="2"/>
</dbReference>
<sequence length="648" mass="74376">MTDYNEKFLDRVFNSVADPFAIYNRDFRILKVNQALMTLFKLSAEQLIGKYCYRVFYQRTTMCPECHVKEVFDTGTPWMKEKHIPTPDGSKRIFEVHSCPIMDRRGVTIQAVEYIRDITERKTLEKQLWASKELNDSIINSISENLILADAKTFRIIQANNAFHARLGLKPPNAVGKFCHEIILNSPIPCKEAGMRCPLEEALRTKRPVLLDKNYPDAAGTDRMLEISAYPILDAQGEISSIVRLERDVTEKRKMEQALAFRSKELQRTQHQLETLFETSRQVNAKNTLIELVDFIHQIGQQIFSDSEFLFFLLEAGNQNFLDLEGCNSSVVESLHRMKQKLDLPRNVSSFIQYLQNIREPHIIGSEYSNNTPHFLSRISESYQSWFGLPISSPQQCIGYFVLGSPFAREDSREDMQFFLTLFSQVAGHIRHLIIHESEINLLQQRVTEQTSHGKIIGRSNAMQKIYELIDLVASSDATVLITGENGTGKELVAQAIHRQSHRKNGPFVVANCSAYSPTLLESELFGHEKGAFTGAIKRKIGRIERAQGGILFLDEIGDTSPATQVLLLRFLQDHCFERVGGEETIEIDVRVLAATNRDLYREVETSRFRDDLYYRLNVITIELPPLRDRKEDIPILCNHFHRMRCKP</sequence>
<dbReference type="EMBL" id="JACNJH010000213">
    <property type="protein sequence ID" value="MBC8362729.1"/>
    <property type="molecule type" value="Genomic_DNA"/>
</dbReference>
<dbReference type="Proteomes" id="UP000603434">
    <property type="component" value="Unassembled WGS sequence"/>
</dbReference>
<evidence type="ECO:0000259" key="6">
    <source>
        <dbReference type="PROSITE" id="PS50113"/>
    </source>
</evidence>
<dbReference type="SUPFAM" id="SSF55781">
    <property type="entry name" value="GAF domain-like"/>
    <property type="match status" value="1"/>
</dbReference>
<dbReference type="InterPro" id="IPR029016">
    <property type="entry name" value="GAF-like_dom_sf"/>
</dbReference>
<dbReference type="PROSITE" id="PS00676">
    <property type="entry name" value="SIGMA54_INTERACT_2"/>
    <property type="match status" value="1"/>
</dbReference>
<proteinExistence type="predicted"/>
<dbReference type="Pfam" id="PF00158">
    <property type="entry name" value="Sigma54_activat"/>
    <property type="match status" value="1"/>
</dbReference>
<evidence type="ECO:0000259" key="5">
    <source>
        <dbReference type="PROSITE" id="PS50112"/>
    </source>
</evidence>
<dbReference type="SMART" id="SM00091">
    <property type="entry name" value="PAS"/>
    <property type="match status" value="2"/>
</dbReference>
<dbReference type="PANTHER" id="PTHR32071:SF117">
    <property type="entry name" value="PTS-DEPENDENT DIHYDROXYACETONE KINASE OPERON REGULATORY PROTEIN-RELATED"/>
    <property type="match status" value="1"/>
</dbReference>
<dbReference type="GO" id="GO:0005524">
    <property type="term" value="F:ATP binding"/>
    <property type="evidence" value="ECO:0007669"/>
    <property type="project" value="UniProtKB-KW"/>
</dbReference>
<comment type="caution">
    <text evidence="7">The sequence shown here is derived from an EMBL/GenBank/DDBJ whole genome shotgun (WGS) entry which is preliminary data.</text>
</comment>
<name>A0A8J6NQ20_9BACT</name>
<organism evidence="7 8">
    <name type="scientific">Candidatus Desulfatibia profunda</name>
    <dbReference type="NCBI Taxonomy" id="2841695"/>
    <lineage>
        <taxon>Bacteria</taxon>
        <taxon>Pseudomonadati</taxon>
        <taxon>Thermodesulfobacteriota</taxon>
        <taxon>Desulfobacteria</taxon>
        <taxon>Desulfobacterales</taxon>
        <taxon>Desulfobacterales incertae sedis</taxon>
        <taxon>Candidatus Desulfatibia</taxon>
    </lineage>
</organism>
<dbReference type="PROSITE" id="PS50045">
    <property type="entry name" value="SIGMA54_INTERACT_4"/>
    <property type="match status" value="1"/>
</dbReference>
<dbReference type="InterPro" id="IPR003593">
    <property type="entry name" value="AAA+_ATPase"/>
</dbReference>
<dbReference type="InterPro" id="IPR035965">
    <property type="entry name" value="PAS-like_dom_sf"/>
</dbReference>
<keyword evidence="1" id="KW-0547">Nucleotide-binding</keyword>
<feature type="domain" description="PAS" evidence="5">
    <location>
        <begin position="131"/>
        <end position="206"/>
    </location>
</feature>
<evidence type="ECO:0000313" key="7">
    <source>
        <dbReference type="EMBL" id="MBC8362729.1"/>
    </source>
</evidence>
<dbReference type="CDD" id="cd00130">
    <property type="entry name" value="PAS"/>
    <property type="match status" value="2"/>
</dbReference>
<dbReference type="GO" id="GO:0006355">
    <property type="term" value="P:regulation of DNA-templated transcription"/>
    <property type="evidence" value="ECO:0007669"/>
    <property type="project" value="InterPro"/>
</dbReference>
<dbReference type="GO" id="GO:0003677">
    <property type="term" value="F:DNA binding"/>
    <property type="evidence" value="ECO:0007669"/>
    <property type="project" value="UniProtKB-KW"/>
</dbReference>
<dbReference type="NCBIfam" id="TIGR00229">
    <property type="entry name" value="sensory_box"/>
    <property type="match status" value="2"/>
</dbReference>
<dbReference type="SMART" id="SM00382">
    <property type="entry name" value="AAA"/>
    <property type="match status" value="1"/>
</dbReference>
<gene>
    <name evidence="7" type="ORF">H8E23_15195</name>
</gene>
<feature type="domain" description="Sigma-54 factor interaction" evidence="4">
    <location>
        <begin position="456"/>
        <end position="648"/>
    </location>
</feature>
<protein>
    <submittedName>
        <fullName evidence="7">Sigma 54-interacting transcriptional regulator</fullName>
    </submittedName>
</protein>
<feature type="domain" description="PAC" evidence="6">
    <location>
        <begin position="78"/>
        <end position="130"/>
    </location>
</feature>
<dbReference type="Gene3D" id="3.30.450.40">
    <property type="match status" value="1"/>
</dbReference>
<dbReference type="Pfam" id="PF13426">
    <property type="entry name" value="PAS_9"/>
    <property type="match status" value="1"/>
</dbReference>
<dbReference type="FunFam" id="3.40.50.300:FF:000006">
    <property type="entry name" value="DNA-binding transcriptional regulator NtrC"/>
    <property type="match status" value="1"/>
</dbReference>
<dbReference type="PROSITE" id="PS50113">
    <property type="entry name" value="PAC"/>
    <property type="match status" value="2"/>
</dbReference>
<evidence type="ECO:0000256" key="2">
    <source>
        <dbReference type="ARBA" id="ARBA00022840"/>
    </source>
</evidence>
<reference evidence="7 8" key="1">
    <citation type="submission" date="2020-08" db="EMBL/GenBank/DDBJ databases">
        <title>Bridging the membrane lipid divide: bacteria of the FCB group superphylum have the potential to synthesize archaeal ether lipids.</title>
        <authorList>
            <person name="Villanueva L."/>
            <person name="Von Meijenfeldt F.A.B."/>
            <person name="Westbye A.B."/>
            <person name="Yadav S."/>
            <person name="Hopmans E.C."/>
            <person name="Dutilh B.E."/>
            <person name="Sinninghe Damste J.S."/>
        </authorList>
    </citation>
    <scope>NUCLEOTIDE SEQUENCE [LARGE SCALE GENOMIC DNA]</scope>
    <source>
        <strain evidence="7">NIOZ-UU30</strain>
    </source>
</reference>
<feature type="domain" description="PAS" evidence="5">
    <location>
        <begin position="5"/>
        <end position="50"/>
    </location>
</feature>
<feature type="domain" description="PAC" evidence="6">
    <location>
        <begin position="209"/>
        <end position="261"/>
    </location>
</feature>
<dbReference type="InterPro" id="IPR000700">
    <property type="entry name" value="PAS-assoc_C"/>
</dbReference>
<accession>A0A8J6NQ20</accession>
<keyword evidence="2" id="KW-0067">ATP-binding</keyword>
<evidence type="ECO:0000313" key="8">
    <source>
        <dbReference type="Proteomes" id="UP000603434"/>
    </source>
</evidence>
<evidence type="ECO:0000259" key="4">
    <source>
        <dbReference type="PROSITE" id="PS50045"/>
    </source>
</evidence>
<dbReference type="InterPro" id="IPR027417">
    <property type="entry name" value="P-loop_NTPase"/>
</dbReference>
<evidence type="ECO:0000256" key="1">
    <source>
        <dbReference type="ARBA" id="ARBA00022741"/>
    </source>
</evidence>
<dbReference type="SUPFAM" id="SSF55785">
    <property type="entry name" value="PYP-like sensor domain (PAS domain)"/>
    <property type="match status" value="2"/>
</dbReference>
<dbReference type="Gene3D" id="3.30.450.20">
    <property type="entry name" value="PAS domain"/>
    <property type="match status" value="2"/>
</dbReference>
<dbReference type="AlphaFoldDB" id="A0A8J6NQ20"/>
<keyword evidence="3" id="KW-0238">DNA-binding</keyword>
<dbReference type="InterPro" id="IPR000014">
    <property type="entry name" value="PAS"/>
</dbReference>
<dbReference type="Gene3D" id="3.40.50.300">
    <property type="entry name" value="P-loop containing nucleotide triphosphate hydrolases"/>
    <property type="match status" value="1"/>
</dbReference>
<dbReference type="SUPFAM" id="SSF52540">
    <property type="entry name" value="P-loop containing nucleoside triphosphate hydrolases"/>
    <property type="match status" value="1"/>
</dbReference>